<accession>K5WM16</accession>
<name>K5WM16_PHACS</name>
<feature type="compositionally biased region" description="Basic and acidic residues" evidence="1">
    <location>
        <begin position="32"/>
        <end position="49"/>
    </location>
</feature>
<proteinExistence type="predicted"/>
<dbReference type="RefSeq" id="XP_007389933.1">
    <property type="nucleotide sequence ID" value="XM_007389871.1"/>
</dbReference>
<reference evidence="2 3" key="1">
    <citation type="journal article" date="2012" name="BMC Genomics">
        <title>Comparative genomics of the white-rot fungi, Phanerochaete carnosa and P. chrysosporium, to elucidate the genetic basis of the distinct wood types they colonize.</title>
        <authorList>
            <person name="Suzuki H."/>
            <person name="MacDonald J."/>
            <person name="Syed K."/>
            <person name="Salamov A."/>
            <person name="Hori C."/>
            <person name="Aerts A."/>
            <person name="Henrissat B."/>
            <person name="Wiebenga A."/>
            <person name="vanKuyk P.A."/>
            <person name="Barry K."/>
            <person name="Lindquist E."/>
            <person name="LaButti K."/>
            <person name="Lapidus A."/>
            <person name="Lucas S."/>
            <person name="Coutinho P."/>
            <person name="Gong Y."/>
            <person name="Samejima M."/>
            <person name="Mahadevan R."/>
            <person name="Abou-Zaid M."/>
            <person name="de Vries R.P."/>
            <person name="Igarashi K."/>
            <person name="Yadav J.S."/>
            <person name="Grigoriev I.V."/>
            <person name="Master E.R."/>
        </authorList>
    </citation>
    <scope>NUCLEOTIDE SEQUENCE [LARGE SCALE GENOMIC DNA]</scope>
    <source>
        <strain evidence="2 3">HHB-10118-sp</strain>
    </source>
</reference>
<protein>
    <submittedName>
        <fullName evidence="2">Uncharacterized protein</fullName>
    </submittedName>
</protein>
<dbReference type="OrthoDB" id="2610889at2759"/>
<keyword evidence="3" id="KW-1185">Reference proteome</keyword>
<organism evidence="2 3">
    <name type="scientific">Phanerochaete carnosa (strain HHB-10118-sp)</name>
    <name type="common">White-rot fungus</name>
    <name type="synonym">Peniophora carnosa</name>
    <dbReference type="NCBI Taxonomy" id="650164"/>
    <lineage>
        <taxon>Eukaryota</taxon>
        <taxon>Fungi</taxon>
        <taxon>Dikarya</taxon>
        <taxon>Basidiomycota</taxon>
        <taxon>Agaricomycotina</taxon>
        <taxon>Agaricomycetes</taxon>
        <taxon>Polyporales</taxon>
        <taxon>Phanerochaetaceae</taxon>
        <taxon>Phanerochaete</taxon>
    </lineage>
</organism>
<dbReference type="Proteomes" id="UP000008370">
    <property type="component" value="Unassembled WGS sequence"/>
</dbReference>
<evidence type="ECO:0000313" key="3">
    <source>
        <dbReference type="Proteomes" id="UP000008370"/>
    </source>
</evidence>
<dbReference type="KEGG" id="pco:PHACADRAFT_189610"/>
<dbReference type="GeneID" id="18910605"/>
<gene>
    <name evidence="2" type="ORF">PHACADRAFT_189610</name>
</gene>
<feature type="compositionally biased region" description="Basic and acidic residues" evidence="1">
    <location>
        <begin position="12"/>
        <end position="25"/>
    </location>
</feature>
<evidence type="ECO:0000256" key="1">
    <source>
        <dbReference type="SAM" id="MobiDB-lite"/>
    </source>
</evidence>
<dbReference type="InParanoid" id="K5WM16"/>
<feature type="compositionally biased region" description="Basic residues" evidence="1">
    <location>
        <begin position="1"/>
        <end position="11"/>
    </location>
</feature>
<dbReference type="HOGENOM" id="CLU_1571194_0_0_1"/>
<dbReference type="STRING" id="650164.K5WM16"/>
<feature type="compositionally biased region" description="Basic and acidic residues" evidence="1">
    <location>
        <begin position="63"/>
        <end position="74"/>
    </location>
</feature>
<dbReference type="EMBL" id="JH930468">
    <property type="protein sequence ID" value="EKM60475.1"/>
    <property type="molecule type" value="Genomic_DNA"/>
</dbReference>
<dbReference type="AlphaFoldDB" id="K5WM16"/>
<evidence type="ECO:0000313" key="2">
    <source>
        <dbReference type="EMBL" id="EKM60475.1"/>
    </source>
</evidence>
<feature type="region of interest" description="Disordered" evidence="1">
    <location>
        <begin position="1"/>
        <end position="74"/>
    </location>
</feature>
<sequence>MLRHVKTGPKSKLRDEVSEDRRERGPVAAVRAVEDVQDDRGDEGAHSDSRISSMALEEAEGTWELKDHAREQKVRASDRKLKIREVDEKVDIPSSRFNARRTYSLEGLRVHSDAGGLEKTFNVTANRTIVGGRLPSAPAALGTGYEGYDFALTPMNEDERPLTKSMNVRK</sequence>